<dbReference type="InterPro" id="IPR043129">
    <property type="entry name" value="ATPase_NBD"/>
</dbReference>
<evidence type="ECO:0000313" key="6">
    <source>
        <dbReference type="EMBL" id="QNN46034.1"/>
    </source>
</evidence>
<sequence>MFEGVSVVDVVGRGEAHAAGNRLLAADVGGTYARLGVVETRDGAIAVGFHRRYACAEFPGLAAILRRFREELDAEAAGPFPATCVVAIAGVLQGDHLLNSNLPWKVSLADTRAEAGIEHLHLINDFEALAWALPQIPLAELQVLGAGDGGGLSLPALLLGPGTGLGAALVIDQGGHAGVQPSEAGHAALAANTPLELDVVRLLQARFGHVDSERVFSGPGLMNLYQALCELRGVNPRWHAPADLVDAADEGRDLLAAECTALFCRWLGSFAGDLAITFRARSVCLAGGLTGHLDRYLRQGGFMQRFLDKGVLSDTLREVPVFTIEHGQLGLIGAAAWHAARFAS</sequence>
<protein>
    <submittedName>
        <fullName evidence="6">Glucokinase</fullName>
        <ecNumber evidence="6">2.7.1.2</ecNumber>
    </submittedName>
</protein>
<evidence type="ECO:0000256" key="2">
    <source>
        <dbReference type="ARBA" id="ARBA00022741"/>
    </source>
</evidence>
<dbReference type="PANTHER" id="PTHR47690:SF1">
    <property type="entry name" value="GLUCOKINASE"/>
    <property type="match status" value="1"/>
</dbReference>
<dbReference type="InterPro" id="IPR003836">
    <property type="entry name" value="Glucokinase"/>
</dbReference>
<keyword evidence="3 6" id="KW-0418">Kinase</keyword>
<dbReference type="PANTHER" id="PTHR47690">
    <property type="entry name" value="GLUCOKINASE"/>
    <property type="match status" value="1"/>
</dbReference>
<dbReference type="CDD" id="cd24008">
    <property type="entry name" value="ASKHA_NBD_GLK"/>
    <property type="match status" value="1"/>
</dbReference>
<dbReference type="Gene3D" id="3.40.367.20">
    <property type="match status" value="1"/>
</dbReference>
<dbReference type="Proteomes" id="UP000515977">
    <property type="component" value="Chromosome"/>
</dbReference>
<accession>A0A7G9QRQ9</accession>
<dbReference type="NCBIfam" id="NF009073">
    <property type="entry name" value="PRK12408.1"/>
    <property type="match status" value="1"/>
</dbReference>
<keyword evidence="4" id="KW-0067">ATP-binding</keyword>
<dbReference type="InterPro" id="IPR050201">
    <property type="entry name" value="Bacterial_glucokinase"/>
</dbReference>
<evidence type="ECO:0000256" key="4">
    <source>
        <dbReference type="ARBA" id="ARBA00022840"/>
    </source>
</evidence>
<dbReference type="GO" id="GO:0004340">
    <property type="term" value="F:glucokinase activity"/>
    <property type="evidence" value="ECO:0007669"/>
    <property type="project" value="UniProtKB-EC"/>
</dbReference>
<dbReference type="EC" id="2.7.1.2" evidence="6"/>
<dbReference type="GO" id="GO:0006096">
    <property type="term" value="P:glycolytic process"/>
    <property type="evidence" value="ECO:0007669"/>
    <property type="project" value="InterPro"/>
</dbReference>
<dbReference type="Pfam" id="PF02685">
    <property type="entry name" value="Glucokinase"/>
    <property type="match status" value="1"/>
</dbReference>
<dbReference type="SUPFAM" id="SSF53067">
    <property type="entry name" value="Actin-like ATPase domain"/>
    <property type="match status" value="1"/>
</dbReference>
<dbReference type="GO" id="GO:0005829">
    <property type="term" value="C:cytosol"/>
    <property type="evidence" value="ECO:0007669"/>
    <property type="project" value="TreeGrafter"/>
</dbReference>
<dbReference type="EMBL" id="CP060711">
    <property type="protein sequence ID" value="QNN46034.1"/>
    <property type="molecule type" value="Genomic_DNA"/>
</dbReference>
<keyword evidence="2" id="KW-0547">Nucleotide-binding</keyword>
<dbReference type="Gene3D" id="3.30.420.40">
    <property type="match status" value="1"/>
</dbReference>
<keyword evidence="7" id="KW-1185">Reference proteome</keyword>
<dbReference type="GO" id="GO:0005536">
    <property type="term" value="F:D-glucose binding"/>
    <property type="evidence" value="ECO:0007669"/>
    <property type="project" value="InterPro"/>
</dbReference>
<evidence type="ECO:0000256" key="5">
    <source>
        <dbReference type="RuleBase" id="RU004046"/>
    </source>
</evidence>
<reference evidence="6 7" key="1">
    <citation type="submission" date="2020-08" db="EMBL/GenBank/DDBJ databases">
        <title>Genome sequence of Thermomonas brevis KACC 16975T.</title>
        <authorList>
            <person name="Hyun D.-W."/>
            <person name="Bae J.-W."/>
        </authorList>
    </citation>
    <scope>NUCLEOTIDE SEQUENCE [LARGE SCALE GENOMIC DNA]</scope>
    <source>
        <strain evidence="6 7">KACC 16975</strain>
    </source>
</reference>
<evidence type="ECO:0000313" key="7">
    <source>
        <dbReference type="Proteomes" id="UP000515977"/>
    </source>
</evidence>
<gene>
    <name evidence="6" type="ORF">H9L17_12685</name>
</gene>
<evidence type="ECO:0000256" key="3">
    <source>
        <dbReference type="ARBA" id="ARBA00022777"/>
    </source>
</evidence>
<dbReference type="GO" id="GO:0005524">
    <property type="term" value="F:ATP binding"/>
    <property type="evidence" value="ECO:0007669"/>
    <property type="project" value="UniProtKB-KW"/>
</dbReference>
<keyword evidence="1 6" id="KW-0808">Transferase</keyword>
<comment type="similarity">
    <text evidence="5">Belongs to the bacterial glucokinase family.</text>
</comment>
<organism evidence="6 7">
    <name type="scientific">Thermomonas brevis</name>
    <dbReference type="NCBI Taxonomy" id="215691"/>
    <lineage>
        <taxon>Bacteria</taxon>
        <taxon>Pseudomonadati</taxon>
        <taxon>Pseudomonadota</taxon>
        <taxon>Gammaproteobacteria</taxon>
        <taxon>Lysobacterales</taxon>
        <taxon>Lysobacteraceae</taxon>
        <taxon>Thermomonas</taxon>
    </lineage>
</organism>
<proteinExistence type="inferred from homology"/>
<name>A0A7G9QRQ9_9GAMM</name>
<evidence type="ECO:0000256" key="1">
    <source>
        <dbReference type="ARBA" id="ARBA00022679"/>
    </source>
</evidence>
<dbReference type="KEGG" id="tbv:H9L17_12685"/>
<dbReference type="AlphaFoldDB" id="A0A7G9QRQ9"/>